<dbReference type="SMART" id="SM01381">
    <property type="entry name" value="7TM_GPCR_Srsx"/>
    <property type="match status" value="1"/>
</dbReference>
<dbReference type="PANTHER" id="PTHR23360">
    <property type="entry name" value="G-PROTEIN COUPLED RECEPTORS FAMILY 1 PROFILE DOMAIN-CONTAINING PROTEIN-RELATED"/>
    <property type="match status" value="1"/>
</dbReference>
<dbReference type="OrthoDB" id="5820127at2759"/>
<dbReference type="SUPFAM" id="SSF81321">
    <property type="entry name" value="Family A G protein-coupled receptor-like"/>
    <property type="match status" value="1"/>
</dbReference>
<dbReference type="EMBL" id="CAJFCW020000006">
    <property type="protein sequence ID" value="CAG9123894.1"/>
    <property type="molecule type" value="Genomic_DNA"/>
</dbReference>
<dbReference type="PROSITE" id="PS50262">
    <property type="entry name" value="G_PROTEIN_RECEP_F1_2"/>
    <property type="match status" value="1"/>
</dbReference>
<dbReference type="Proteomes" id="UP000614601">
    <property type="component" value="Unassembled WGS sequence"/>
</dbReference>
<name>A0A811LM09_9BILA</name>
<organism evidence="7 8">
    <name type="scientific">Bursaphelenchus okinawaensis</name>
    <dbReference type="NCBI Taxonomy" id="465554"/>
    <lineage>
        <taxon>Eukaryota</taxon>
        <taxon>Metazoa</taxon>
        <taxon>Ecdysozoa</taxon>
        <taxon>Nematoda</taxon>
        <taxon>Chromadorea</taxon>
        <taxon>Rhabditida</taxon>
        <taxon>Tylenchina</taxon>
        <taxon>Tylenchomorpha</taxon>
        <taxon>Aphelenchoidea</taxon>
        <taxon>Aphelenchoididae</taxon>
        <taxon>Bursaphelenchus</taxon>
    </lineage>
</organism>
<accession>A0A811LM09</accession>
<dbReference type="InterPro" id="IPR017452">
    <property type="entry name" value="GPCR_Rhodpsn_7TM"/>
</dbReference>
<comment type="subcellular location">
    <subcellularLocation>
        <location evidence="1">Membrane</location>
    </subcellularLocation>
</comment>
<feature type="transmembrane region" description="Helical" evidence="5">
    <location>
        <begin position="187"/>
        <end position="205"/>
    </location>
</feature>
<dbReference type="InterPro" id="IPR019424">
    <property type="entry name" value="7TM_GPCR_Srsx"/>
</dbReference>
<dbReference type="CDD" id="cd00637">
    <property type="entry name" value="7tm_classA_rhodopsin-like"/>
    <property type="match status" value="1"/>
</dbReference>
<feature type="transmembrane region" description="Helical" evidence="5">
    <location>
        <begin position="152"/>
        <end position="175"/>
    </location>
</feature>
<keyword evidence="3 5" id="KW-1133">Transmembrane helix</keyword>
<dbReference type="GO" id="GO:0016020">
    <property type="term" value="C:membrane"/>
    <property type="evidence" value="ECO:0007669"/>
    <property type="project" value="UniProtKB-SubCell"/>
</dbReference>
<evidence type="ECO:0000313" key="7">
    <source>
        <dbReference type="EMBL" id="CAD5227958.1"/>
    </source>
</evidence>
<dbReference type="Gene3D" id="1.20.1070.10">
    <property type="entry name" value="Rhodopsin 7-helix transmembrane proteins"/>
    <property type="match status" value="1"/>
</dbReference>
<dbReference type="EMBL" id="CAJFDH010000006">
    <property type="protein sequence ID" value="CAD5227958.1"/>
    <property type="molecule type" value="Genomic_DNA"/>
</dbReference>
<reference evidence="7" key="1">
    <citation type="submission" date="2020-09" db="EMBL/GenBank/DDBJ databases">
        <authorList>
            <person name="Kikuchi T."/>
        </authorList>
    </citation>
    <scope>NUCLEOTIDE SEQUENCE</scope>
    <source>
        <strain evidence="7">SH1</strain>
    </source>
</reference>
<keyword evidence="4 5" id="KW-0472">Membrane</keyword>
<keyword evidence="8" id="KW-1185">Reference proteome</keyword>
<evidence type="ECO:0000313" key="8">
    <source>
        <dbReference type="Proteomes" id="UP000614601"/>
    </source>
</evidence>
<feature type="transmembrane region" description="Helical" evidence="5">
    <location>
        <begin position="68"/>
        <end position="90"/>
    </location>
</feature>
<proteinExistence type="predicted"/>
<dbReference type="Proteomes" id="UP000783686">
    <property type="component" value="Unassembled WGS sequence"/>
</dbReference>
<comment type="caution">
    <text evidence="7">The sequence shown here is derived from an EMBL/GenBank/DDBJ whole genome shotgun (WGS) entry which is preliminary data.</text>
</comment>
<gene>
    <name evidence="7" type="ORF">BOKJ2_LOCUS12433</name>
</gene>
<sequence length="288" mass="32427">MWLSYCGNGLILVCTIVNKNLHGSYNYLICMSGIGDMMHQSCHWAYFINMVSGQNFIPYNVCFSIQGFFANGATISILMMFFVGIDRLIGVSMPTTYRSLNYIPYLGTIALITLGFCAYTTYLAWVHVYTIYGGEPVMCVIIDALGGDAADFWFTLCVIVNLIDVVIYTAVWILLKFKTGASEAMKKVFKSLLVIMVMVVFGWMMNAFVRSVLFVYGNIPISQQFYWATYFGLCANIASVMNVFVLYIFSAEYRATIERLLPFLPKRNEAKKPNAFTVWAAPTKSSST</sequence>
<dbReference type="InterPro" id="IPR000276">
    <property type="entry name" value="GPCR_Rhodpsn"/>
</dbReference>
<evidence type="ECO:0000256" key="3">
    <source>
        <dbReference type="ARBA" id="ARBA00022989"/>
    </source>
</evidence>
<feature type="transmembrane region" description="Helical" evidence="5">
    <location>
        <begin position="225"/>
        <end position="249"/>
    </location>
</feature>
<evidence type="ECO:0000256" key="2">
    <source>
        <dbReference type="ARBA" id="ARBA00022692"/>
    </source>
</evidence>
<dbReference type="Pfam" id="PF10320">
    <property type="entry name" value="7TM_GPCR_Srsx"/>
    <property type="match status" value="1"/>
</dbReference>
<dbReference type="GO" id="GO:0004930">
    <property type="term" value="F:G protein-coupled receptor activity"/>
    <property type="evidence" value="ECO:0007669"/>
    <property type="project" value="InterPro"/>
</dbReference>
<feature type="transmembrane region" description="Helical" evidence="5">
    <location>
        <begin position="102"/>
        <end position="132"/>
    </location>
</feature>
<evidence type="ECO:0000256" key="1">
    <source>
        <dbReference type="ARBA" id="ARBA00004370"/>
    </source>
</evidence>
<keyword evidence="2 5" id="KW-0812">Transmembrane</keyword>
<evidence type="ECO:0000256" key="5">
    <source>
        <dbReference type="SAM" id="Phobius"/>
    </source>
</evidence>
<feature type="domain" description="G-protein coupled receptors family 1 profile" evidence="6">
    <location>
        <begin position="7"/>
        <end position="246"/>
    </location>
</feature>
<dbReference type="PANTHER" id="PTHR23360:SF5">
    <property type="entry name" value="G-PROTEIN COUPLED RECEPTORS FAMILY 1 PROFILE DOMAIN-CONTAINING PROTEIN"/>
    <property type="match status" value="1"/>
</dbReference>
<dbReference type="InterPro" id="IPR047130">
    <property type="entry name" value="7TM_GPCR_Srsx_nematod"/>
</dbReference>
<protein>
    <recommendedName>
        <fullName evidence="6">G-protein coupled receptors family 1 profile domain-containing protein</fullName>
    </recommendedName>
</protein>
<evidence type="ECO:0000259" key="6">
    <source>
        <dbReference type="PROSITE" id="PS50262"/>
    </source>
</evidence>
<dbReference type="AlphaFoldDB" id="A0A811LM09"/>
<evidence type="ECO:0000256" key="4">
    <source>
        <dbReference type="ARBA" id="ARBA00023136"/>
    </source>
</evidence>